<feature type="transmembrane region" description="Helical" evidence="1">
    <location>
        <begin position="397"/>
        <end position="421"/>
    </location>
</feature>
<dbReference type="EMBL" id="JAWXYB010000018">
    <property type="protein sequence ID" value="MDX5930988.1"/>
    <property type="molecule type" value="Genomic_DNA"/>
</dbReference>
<evidence type="ECO:0000313" key="3">
    <source>
        <dbReference type="Proteomes" id="UP001279553"/>
    </source>
</evidence>
<evidence type="ECO:0000313" key="2">
    <source>
        <dbReference type="EMBL" id="MDX5930988.1"/>
    </source>
</evidence>
<dbReference type="AlphaFoldDB" id="A0AAW9DPP3"/>
<feature type="transmembrane region" description="Helical" evidence="1">
    <location>
        <begin position="430"/>
        <end position="449"/>
    </location>
</feature>
<feature type="transmembrane region" description="Helical" evidence="1">
    <location>
        <begin position="815"/>
        <end position="832"/>
    </location>
</feature>
<feature type="transmembrane region" description="Helical" evidence="1">
    <location>
        <begin position="151"/>
        <end position="167"/>
    </location>
</feature>
<protein>
    <recommendedName>
        <fullName evidence="4">YfhO family protein</fullName>
    </recommendedName>
</protein>
<gene>
    <name evidence="2" type="ORF">SIL87_09455</name>
</gene>
<dbReference type="Proteomes" id="UP001279553">
    <property type="component" value="Unassembled WGS sequence"/>
</dbReference>
<feature type="transmembrane region" description="Helical" evidence="1">
    <location>
        <begin position="297"/>
        <end position="313"/>
    </location>
</feature>
<evidence type="ECO:0008006" key="4">
    <source>
        <dbReference type="Google" id="ProtNLM"/>
    </source>
</evidence>
<evidence type="ECO:0000256" key="1">
    <source>
        <dbReference type="SAM" id="Phobius"/>
    </source>
</evidence>
<keyword evidence="1" id="KW-0472">Membrane</keyword>
<keyword evidence="1" id="KW-1133">Transmembrane helix</keyword>
<sequence length="847" mass="92757">MVAGWPFGDPNVGWTNQALGKLAAIDWLHGRIPWWNPYSGIGLPLAGEMQPAAMFLPFVLLLAFQNGIFWLELVLQSFAGLMTFALLRQMGFGRATSIVGALLYEFNGTFQAVPGETILNVIPFLPLLLLGIERARTSGDHSDSRKNPREGRTAIVLIACGIGGSILGGFPEAAYIDGLMALLWATFRLYADADRLRFIRRVAIGGILGLFIAGPQIIAFTDFAALTDIFQTHTIGNVFLNIHAMAQIIVPHIYGPLGTNLGNNLLLQIAGGTGGYVGVLSLIFAAFGALTMRDRPIAVLLVIWILLSLGKMFGFEPVMTMMNALPFMKDTEFFRYSSPAWELAAVILIAGGLDNPTPQIRTYLVAVVAGLFLIGLCVALAWPWLPIWHWSSVNLAYMIRWIVMATAFQLAAIAFTTFIWLRIAGPRRQALLGGTLVVYTMAMMMLPQLSGQPPGKIDWPAIKFLKSHLGLQRFYTVGPIQPNYSAYFEIANINHNYLPVALNWSRYVETHLFPSAASQNGGIFWAPFPPMKVGTAIADLHRFATSYQFLGVRYVVADPGQQMSPSLTLPSEAGQRSPERLYRGDGLTWHLVAPAAFSHLGTITRISFFQGNYGNTASGVLATTVCADDACSSGQRNLSQSADNSMFRIPLNPPLVIKPGDQLTITVTHTSGNHPDALWLPPAPPGKTTLTTNSGEILPDRSLLVSFDTQSNQTGFQRVYRDKLMSIWEQHGADPYYTTSGSSCSLQDQRRNALVATCTGAARLVRRELFMPGWHATVNAHQVAITPDHGIVQSIDLKQGRNRIAFHFTPPFEPVAWILFWFSVASLVWLIVPRRAAGSKTGPATPC</sequence>
<comment type="caution">
    <text evidence="2">The sequence shown here is derived from an EMBL/GenBank/DDBJ whole genome shotgun (WGS) entry which is preliminary data.</text>
</comment>
<feature type="transmembrane region" description="Helical" evidence="1">
    <location>
        <begin position="363"/>
        <end position="385"/>
    </location>
</feature>
<feature type="transmembrane region" description="Helical" evidence="1">
    <location>
        <begin position="110"/>
        <end position="130"/>
    </location>
</feature>
<dbReference type="RefSeq" id="WP_319613911.1">
    <property type="nucleotide sequence ID" value="NZ_JAWXYB010000018.1"/>
</dbReference>
<feature type="transmembrane region" description="Helical" evidence="1">
    <location>
        <begin position="333"/>
        <end position="351"/>
    </location>
</feature>
<feature type="transmembrane region" description="Helical" evidence="1">
    <location>
        <begin position="265"/>
        <end position="290"/>
    </location>
</feature>
<feature type="transmembrane region" description="Helical" evidence="1">
    <location>
        <begin position="52"/>
        <end position="73"/>
    </location>
</feature>
<reference evidence="2 3" key="1">
    <citation type="submission" date="2023-11" db="EMBL/GenBank/DDBJ databases">
        <title>MicrobeMod: A computational toolkit for identifying prokaryotic methylation and restriction-modification with nanopore sequencing.</title>
        <authorList>
            <person name="Crits-Christoph A."/>
            <person name="Kang S.C."/>
            <person name="Lee H."/>
            <person name="Ostrov N."/>
        </authorList>
    </citation>
    <scope>NUCLEOTIDE SEQUENCE [LARGE SCALE GENOMIC DNA]</scope>
    <source>
        <strain evidence="2 3">DSMZ 700</strain>
    </source>
</reference>
<feature type="transmembrane region" description="Helical" evidence="1">
    <location>
        <begin position="173"/>
        <end position="191"/>
    </location>
</feature>
<keyword evidence="1" id="KW-0812">Transmembrane</keyword>
<proteinExistence type="predicted"/>
<organism evidence="2 3">
    <name type="scientific">Acidiphilium acidophilum</name>
    <name type="common">Thiobacillus acidophilus</name>
    <dbReference type="NCBI Taxonomy" id="76588"/>
    <lineage>
        <taxon>Bacteria</taxon>
        <taxon>Pseudomonadati</taxon>
        <taxon>Pseudomonadota</taxon>
        <taxon>Alphaproteobacteria</taxon>
        <taxon>Acetobacterales</taxon>
        <taxon>Acidocellaceae</taxon>
        <taxon>Acidiphilium</taxon>
    </lineage>
</organism>
<feature type="transmembrane region" description="Helical" evidence="1">
    <location>
        <begin position="198"/>
        <end position="218"/>
    </location>
</feature>
<keyword evidence="3" id="KW-1185">Reference proteome</keyword>
<name>A0AAW9DPP3_ACIAO</name>
<accession>A0AAW9DPP3</accession>